<dbReference type="Proteomes" id="UP000515161">
    <property type="component" value="Unplaced"/>
</dbReference>
<evidence type="ECO:0000313" key="3">
    <source>
        <dbReference type="RefSeq" id="XP_034094391.1"/>
    </source>
</evidence>
<dbReference type="OrthoDB" id="10626893at2759"/>
<feature type="region of interest" description="Disordered" evidence="1">
    <location>
        <begin position="187"/>
        <end position="218"/>
    </location>
</feature>
<name>A0A6P8VTU5_GYMAC</name>
<evidence type="ECO:0000313" key="2">
    <source>
        <dbReference type="Proteomes" id="UP000515161"/>
    </source>
</evidence>
<dbReference type="KEGG" id="gacu:117561201"/>
<sequence length="294" mass="32163">MTGSLRLSITEVTHEAASGQSRYIRRLPCFVLSVANIWRQFKCSVAPVAKIYSFWQNNRVPPDFLQTPDPVLLGVPSTPAPPGFLPTPYPVLLEVPPTPAPPNFLPTPDPVLLGVPPTRATPRVLSTLAHVPSRVPSTPVPSGVPPAPALDPSAPAIQLTLEGSHCGVRRPPEMSRRRLLAQPPEFPSRRLRPRAQPPDFSSPCLRPHARPPEFPSPRARHTDFSSHCLRPHAPEFARCGLRPFLNSALPPGRPPETISCSSALPLGCRPRPILWTPSTHPFRSVGLCFCFMDV</sequence>
<protein>
    <submittedName>
        <fullName evidence="3">Basic proline-rich protein-like</fullName>
    </submittedName>
</protein>
<dbReference type="PRINTS" id="PR01217">
    <property type="entry name" value="PRICHEXTENSN"/>
</dbReference>
<dbReference type="RefSeq" id="XP_034094391.1">
    <property type="nucleotide sequence ID" value="XM_034238500.1"/>
</dbReference>
<dbReference type="InParanoid" id="A0A6P8VTU5"/>
<evidence type="ECO:0000256" key="1">
    <source>
        <dbReference type="SAM" id="MobiDB-lite"/>
    </source>
</evidence>
<dbReference type="GeneID" id="117561201"/>
<proteinExistence type="predicted"/>
<gene>
    <name evidence="3" type="primary">LOC117561201</name>
</gene>
<organism evidence="2 3">
    <name type="scientific">Gymnodraco acuticeps</name>
    <name type="common">Antarctic dragonfish</name>
    <dbReference type="NCBI Taxonomy" id="8218"/>
    <lineage>
        <taxon>Eukaryota</taxon>
        <taxon>Metazoa</taxon>
        <taxon>Chordata</taxon>
        <taxon>Craniata</taxon>
        <taxon>Vertebrata</taxon>
        <taxon>Euteleostomi</taxon>
        <taxon>Actinopterygii</taxon>
        <taxon>Neopterygii</taxon>
        <taxon>Teleostei</taxon>
        <taxon>Neoteleostei</taxon>
        <taxon>Acanthomorphata</taxon>
        <taxon>Eupercaria</taxon>
        <taxon>Perciformes</taxon>
        <taxon>Notothenioidei</taxon>
        <taxon>Bathydraconidae</taxon>
        <taxon>Gymnodraco</taxon>
    </lineage>
</organism>
<dbReference type="AlphaFoldDB" id="A0A6P8VTU5"/>
<accession>A0A6P8VTU5</accession>
<keyword evidence="2" id="KW-1185">Reference proteome</keyword>
<reference evidence="3" key="1">
    <citation type="submission" date="2025-08" db="UniProtKB">
        <authorList>
            <consortium name="RefSeq"/>
        </authorList>
    </citation>
    <scope>IDENTIFICATION</scope>
</reference>